<comment type="similarity">
    <text evidence="2 7">Belongs to the ExbD/TolR family.</text>
</comment>
<dbReference type="Gene3D" id="3.30.420.270">
    <property type="match status" value="1"/>
</dbReference>
<proteinExistence type="inferred from homology"/>
<evidence type="ECO:0000256" key="2">
    <source>
        <dbReference type="ARBA" id="ARBA00005811"/>
    </source>
</evidence>
<accession>A0A250JKI1</accession>
<dbReference type="Proteomes" id="UP000217257">
    <property type="component" value="Chromosome"/>
</dbReference>
<dbReference type="AlphaFoldDB" id="A0A250JKI1"/>
<evidence type="ECO:0000256" key="4">
    <source>
        <dbReference type="ARBA" id="ARBA00022692"/>
    </source>
</evidence>
<organism evidence="8 9">
    <name type="scientific">Cystobacter fuscus</name>
    <dbReference type="NCBI Taxonomy" id="43"/>
    <lineage>
        <taxon>Bacteria</taxon>
        <taxon>Pseudomonadati</taxon>
        <taxon>Myxococcota</taxon>
        <taxon>Myxococcia</taxon>
        <taxon>Myxococcales</taxon>
        <taxon>Cystobacterineae</taxon>
        <taxon>Archangiaceae</taxon>
        <taxon>Cystobacter</taxon>
    </lineage>
</organism>
<dbReference type="Pfam" id="PF02472">
    <property type="entry name" value="ExbD"/>
    <property type="match status" value="1"/>
</dbReference>
<evidence type="ECO:0000313" key="8">
    <source>
        <dbReference type="EMBL" id="ATB44140.1"/>
    </source>
</evidence>
<dbReference type="InterPro" id="IPR003400">
    <property type="entry name" value="ExbD"/>
</dbReference>
<name>A0A250JKI1_9BACT</name>
<dbReference type="PANTHER" id="PTHR30558">
    <property type="entry name" value="EXBD MEMBRANE COMPONENT OF PMF-DRIVEN MACROMOLECULE IMPORT SYSTEM"/>
    <property type="match status" value="1"/>
</dbReference>
<keyword evidence="7" id="KW-0653">Protein transport</keyword>
<dbReference type="RefSeq" id="WP_095991462.1">
    <property type="nucleotide sequence ID" value="NZ_CP022098.1"/>
</dbReference>
<gene>
    <name evidence="8" type="ORF">CYFUS_009622</name>
</gene>
<comment type="subcellular location">
    <subcellularLocation>
        <location evidence="1">Cell membrane</location>
        <topology evidence="1">Single-pass membrane protein</topology>
    </subcellularLocation>
    <subcellularLocation>
        <location evidence="7">Cell membrane</location>
        <topology evidence="7">Single-pass type II membrane protein</topology>
    </subcellularLocation>
</comment>
<dbReference type="EMBL" id="CP022098">
    <property type="protein sequence ID" value="ATB44140.1"/>
    <property type="molecule type" value="Genomic_DNA"/>
</dbReference>
<evidence type="ECO:0000256" key="6">
    <source>
        <dbReference type="ARBA" id="ARBA00023136"/>
    </source>
</evidence>
<evidence type="ECO:0000256" key="1">
    <source>
        <dbReference type="ARBA" id="ARBA00004162"/>
    </source>
</evidence>
<reference evidence="8 9" key="1">
    <citation type="submission" date="2017-06" db="EMBL/GenBank/DDBJ databases">
        <title>Sequencing and comparative analysis of myxobacterial genomes.</title>
        <authorList>
            <person name="Rupp O."/>
            <person name="Goesmann A."/>
            <person name="Sogaard-Andersen L."/>
        </authorList>
    </citation>
    <scope>NUCLEOTIDE SEQUENCE [LARGE SCALE GENOMIC DNA]</scope>
    <source>
        <strain evidence="8 9">DSM 52655</strain>
    </source>
</reference>
<keyword evidence="6" id="KW-0472">Membrane</keyword>
<evidence type="ECO:0000313" key="9">
    <source>
        <dbReference type="Proteomes" id="UP000217257"/>
    </source>
</evidence>
<evidence type="ECO:0000256" key="7">
    <source>
        <dbReference type="RuleBase" id="RU003879"/>
    </source>
</evidence>
<evidence type="ECO:0000256" key="5">
    <source>
        <dbReference type="ARBA" id="ARBA00022989"/>
    </source>
</evidence>
<keyword evidence="4 7" id="KW-0812">Transmembrane</keyword>
<protein>
    <submittedName>
        <fullName evidence="8">Biopolymer transporter ExbD/TolR family</fullName>
    </submittedName>
</protein>
<evidence type="ECO:0000256" key="3">
    <source>
        <dbReference type="ARBA" id="ARBA00022475"/>
    </source>
</evidence>
<dbReference type="GO" id="GO:0015031">
    <property type="term" value="P:protein transport"/>
    <property type="evidence" value="ECO:0007669"/>
    <property type="project" value="UniProtKB-KW"/>
</dbReference>
<keyword evidence="5" id="KW-1133">Transmembrane helix</keyword>
<dbReference type="GO" id="GO:0005886">
    <property type="term" value="C:plasma membrane"/>
    <property type="evidence" value="ECO:0007669"/>
    <property type="project" value="UniProtKB-SubCell"/>
</dbReference>
<keyword evidence="7" id="KW-0813">Transport</keyword>
<dbReference type="GO" id="GO:0022857">
    <property type="term" value="F:transmembrane transporter activity"/>
    <property type="evidence" value="ECO:0007669"/>
    <property type="project" value="InterPro"/>
</dbReference>
<sequence>MSARRKGAGLVPEMNVTPLVDVVLVLLIIFMVVTPQLEAGAAVDLPAAANVDKGEENSLTPTTVSLTAQGALFLDKHEVPRAQLVEKLRGVIEKDPQARVVLKADRAVRYAEVRNVFKTLQDAGFPGISLQVIDLKK</sequence>
<keyword evidence="3" id="KW-1003">Cell membrane</keyword>
<dbReference type="PANTHER" id="PTHR30558:SF7">
    <property type="entry name" value="TOL-PAL SYSTEM PROTEIN TOLR"/>
    <property type="match status" value="1"/>
</dbReference>
<dbReference type="KEGG" id="cfus:CYFUS_009622"/>